<dbReference type="EMBL" id="LN824141">
    <property type="protein sequence ID" value="CEP78329.1"/>
    <property type="molecule type" value="Genomic_DNA"/>
</dbReference>
<organism evidence="3 4">
    <name type="scientific">Defluviitoga tunisiensis</name>
    <dbReference type="NCBI Taxonomy" id="1006576"/>
    <lineage>
        <taxon>Bacteria</taxon>
        <taxon>Thermotogati</taxon>
        <taxon>Thermotogota</taxon>
        <taxon>Thermotogae</taxon>
        <taxon>Petrotogales</taxon>
        <taxon>Petrotogaceae</taxon>
        <taxon>Defluviitoga</taxon>
    </lineage>
</organism>
<reference evidence="4" key="1">
    <citation type="submission" date="2014-11" db="EMBL/GenBank/DDBJ databases">
        <authorList>
            <person name="Wibberg D."/>
        </authorList>
    </citation>
    <scope>NUCLEOTIDE SEQUENCE [LARGE SCALE GENOMIC DNA]</scope>
    <source>
        <strain evidence="4">L3</strain>
    </source>
</reference>
<dbReference type="SUPFAM" id="SSF56925">
    <property type="entry name" value="OMPA-like"/>
    <property type="match status" value="1"/>
</dbReference>
<accession>A0A0C7P366</accession>
<dbReference type="Gene3D" id="2.40.160.20">
    <property type="match status" value="1"/>
</dbReference>
<feature type="domain" description="Outer membrane protein beta-barrel" evidence="2">
    <location>
        <begin position="6"/>
        <end position="159"/>
    </location>
</feature>
<evidence type="ECO:0000259" key="2">
    <source>
        <dbReference type="Pfam" id="PF13505"/>
    </source>
</evidence>
<gene>
    <name evidence="3" type="ORF">DTL3_1025</name>
</gene>
<keyword evidence="1" id="KW-0732">Signal</keyword>
<dbReference type="AlphaFoldDB" id="A0A0C7P366"/>
<protein>
    <submittedName>
        <fullName evidence="3">Outer membrane protein</fullName>
    </submittedName>
</protein>
<evidence type="ECO:0000313" key="4">
    <source>
        <dbReference type="Proteomes" id="UP000032809"/>
    </source>
</evidence>
<proteinExistence type="predicted"/>
<dbReference type="Pfam" id="PF13505">
    <property type="entry name" value="OMP_b-brl"/>
    <property type="match status" value="1"/>
</dbReference>
<evidence type="ECO:0000313" key="3">
    <source>
        <dbReference type="EMBL" id="CEP78329.1"/>
    </source>
</evidence>
<dbReference type="Proteomes" id="UP000032809">
    <property type="component" value="Chromosome I"/>
</dbReference>
<dbReference type="KEGG" id="dtn:DTL3_1025"/>
<dbReference type="InterPro" id="IPR027385">
    <property type="entry name" value="Beta-barrel_OMP"/>
</dbReference>
<dbReference type="RefSeq" id="WP_045087804.1">
    <property type="nucleotide sequence ID" value="NZ_LN824141.1"/>
</dbReference>
<dbReference type="InterPro" id="IPR011250">
    <property type="entry name" value="OMP/PagP_B-barrel"/>
</dbReference>
<dbReference type="HOGENOM" id="CLU_1719322_0_0_0"/>
<evidence type="ECO:0000256" key="1">
    <source>
        <dbReference type="ARBA" id="ARBA00022729"/>
    </source>
</evidence>
<sequence>MPHDALGINIAGTYWFTDTLGVEANLDFAKGDVINMSSEDFSIKASSQLIGPSVAVKYLVLKSPVFVNVKAGAGYYFYNSTTKVTGTSEGTTVETTSKMKGNGFGMLVGAEMLHPVTTSLAIKANAGYKLFTNIKNLKDQDGNEITDTAISMNGLKLGFGVIYSF</sequence>
<keyword evidence="4" id="KW-1185">Reference proteome</keyword>
<name>A0A0C7P366_DEFTU</name>